<sequence>MKTIFKNLLTIGVLAMIVSVFSASSARAQGSSVNVTLNVTLVDVLAMTVNDNTTTLTFATADDYKNGLNVSKANQLTITSNKPYDLKVKSGTDLVNASTSASIPVSNVTVQVENASGMGTTPALALSSSDQIIANNAPAAILKSVGMKYSTTAGNTAFLSAGGTYSATLLYSIAAH</sequence>
<dbReference type="EMBL" id="WJXZ01000009">
    <property type="protein sequence ID" value="MRS62658.1"/>
    <property type="molecule type" value="Genomic_DNA"/>
</dbReference>
<proteinExistence type="predicted"/>
<comment type="caution">
    <text evidence="2">The sequence shown here is derived from an EMBL/GenBank/DDBJ whole genome shotgun (WGS) entry which is preliminary data.</text>
</comment>
<keyword evidence="3" id="KW-1185">Reference proteome</keyword>
<feature type="signal peptide" evidence="1">
    <location>
        <begin position="1"/>
        <end position="28"/>
    </location>
</feature>
<keyword evidence="1" id="KW-0732">Signal</keyword>
<dbReference type="RefSeq" id="WP_154176035.1">
    <property type="nucleotide sequence ID" value="NZ_WJXZ01000009.1"/>
</dbReference>
<evidence type="ECO:0000313" key="2">
    <source>
        <dbReference type="EMBL" id="MRS62658.1"/>
    </source>
</evidence>
<dbReference type="OrthoDB" id="962392at2"/>
<organism evidence="2 3">
    <name type="scientific">Larkinella terrae</name>
    <dbReference type="NCBI Taxonomy" id="2025311"/>
    <lineage>
        <taxon>Bacteria</taxon>
        <taxon>Pseudomonadati</taxon>
        <taxon>Bacteroidota</taxon>
        <taxon>Cytophagia</taxon>
        <taxon>Cytophagales</taxon>
        <taxon>Spirosomataceae</taxon>
        <taxon>Larkinella</taxon>
    </lineage>
</organism>
<evidence type="ECO:0000256" key="1">
    <source>
        <dbReference type="SAM" id="SignalP"/>
    </source>
</evidence>
<protein>
    <recommendedName>
        <fullName evidence="4">DUF4402 domain-containing protein</fullName>
    </recommendedName>
</protein>
<reference evidence="2 3" key="1">
    <citation type="journal article" date="2018" name="Antonie Van Leeuwenhoek">
        <title>Larkinella terrae sp. nov., isolated from soil on Jeju Island, South Korea.</title>
        <authorList>
            <person name="Ten L.N."/>
            <person name="Jeon J."/>
            <person name="Park S.J."/>
            <person name="Park S."/>
            <person name="Lee S.Y."/>
            <person name="Kim M.K."/>
            <person name="Jung H.Y."/>
        </authorList>
    </citation>
    <scope>NUCLEOTIDE SEQUENCE [LARGE SCALE GENOMIC DNA]</scope>
    <source>
        <strain evidence="2 3">KCTC 52001</strain>
    </source>
</reference>
<dbReference type="Proteomes" id="UP000441754">
    <property type="component" value="Unassembled WGS sequence"/>
</dbReference>
<dbReference type="AlphaFoldDB" id="A0A7K0EMK5"/>
<evidence type="ECO:0000313" key="3">
    <source>
        <dbReference type="Proteomes" id="UP000441754"/>
    </source>
</evidence>
<feature type="chain" id="PRO_5029740705" description="DUF4402 domain-containing protein" evidence="1">
    <location>
        <begin position="29"/>
        <end position="176"/>
    </location>
</feature>
<gene>
    <name evidence="2" type="ORF">GJJ30_15245</name>
</gene>
<name>A0A7K0EMK5_9BACT</name>
<evidence type="ECO:0008006" key="4">
    <source>
        <dbReference type="Google" id="ProtNLM"/>
    </source>
</evidence>
<accession>A0A7K0EMK5</accession>